<comment type="caution">
    <text evidence="10">The sequence shown here is derived from an EMBL/GenBank/DDBJ whole genome shotgun (WGS) entry which is preliminary data.</text>
</comment>
<feature type="transmembrane region" description="Helical" evidence="8">
    <location>
        <begin position="483"/>
        <end position="510"/>
    </location>
</feature>
<evidence type="ECO:0000256" key="3">
    <source>
        <dbReference type="ARBA" id="ARBA00022475"/>
    </source>
</evidence>
<organism evidence="10 11">
    <name type="scientific">Cohnella fermenti</name>
    <dbReference type="NCBI Taxonomy" id="2565925"/>
    <lineage>
        <taxon>Bacteria</taxon>
        <taxon>Bacillati</taxon>
        <taxon>Bacillota</taxon>
        <taxon>Bacilli</taxon>
        <taxon>Bacillales</taxon>
        <taxon>Paenibacillaceae</taxon>
        <taxon>Cohnella</taxon>
    </lineage>
</organism>
<dbReference type="Pfam" id="PF00528">
    <property type="entry name" value="BPD_transp_1"/>
    <property type="match status" value="2"/>
</dbReference>
<dbReference type="InterPro" id="IPR035906">
    <property type="entry name" value="MetI-like_sf"/>
</dbReference>
<evidence type="ECO:0000256" key="5">
    <source>
        <dbReference type="ARBA" id="ARBA00022692"/>
    </source>
</evidence>
<keyword evidence="4" id="KW-0997">Cell inner membrane</keyword>
<keyword evidence="2 8" id="KW-0813">Transport</keyword>
<dbReference type="EMBL" id="SSOB01000015">
    <property type="protein sequence ID" value="THF78820.1"/>
    <property type="molecule type" value="Genomic_DNA"/>
</dbReference>
<gene>
    <name evidence="10" type="ORF">E6C55_13585</name>
</gene>
<dbReference type="SUPFAM" id="SSF161098">
    <property type="entry name" value="MetI-like"/>
    <property type="match status" value="2"/>
</dbReference>
<evidence type="ECO:0000256" key="6">
    <source>
        <dbReference type="ARBA" id="ARBA00022989"/>
    </source>
</evidence>
<feature type="transmembrane region" description="Helical" evidence="8">
    <location>
        <begin position="426"/>
        <end position="446"/>
    </location>
</feature>
<comment type="subcellular location">
    <subcellularLocation>
        <location evidence="1">Cell inner membrane</location>
        <topology evidence="1">Multi-pass membrane protein</topology>
    </subcellularLocation>
    <subcellularLocation>
        <location evidence="8">Cell membrane</location>
        <topology evidence="8">Multi-pass membrane protein</topology>
    </subcellularLocation>
</comment>
<dbReference type="Proteomes" id="UP000310636">
    <property type="component" value="Unassembled WGS sequence"/>
</dbReference>
<evidence type="ECO:0000256" key="8">
    <source>
        <dbReference type="RuleBase" id="RU363032"/>
    </source>
</evidence>
<keyword evidence="11" id="KW-1185">Reference proteome</keyword>
<feature type="domain" description="ABC transmembrane type-1" evidence="9">
    <location>
        <begin position="356"/>
        <end position="551"/>
    </location>
</feature>
<protein>
    <submittedName>
        <fullName evidence="10">Iron ABC transporter permease</fullName>
    </submittedName>
</protein>
<evidence type="ECO:0000256" key="7">
    <source>
        <dbReference type="ARBA" id="ARBA00023136"/>
    </source>
</evidence>
<dbReference type="PROSITE" id="PS50928">
    <property type="entry name" value="ABC_TM1"/>
    <property type="match status" value="2"/>
</dbReference>
<name>A0A4S4C012_9BACL</name>
<feature type="transmembrane region" description="Helical" evidence="8">
    <location>
        <begin position="362"/>
        <end position="382"/>
    </location>
</feature>
<feature type="transmembrane region" description="Helical" evidence="8">
    <location>
        <begin position="12"/>
        <end position="36"/>
    </location>
</feature>
<evidence type="ECO:0000313" key="11">
    <source>
        <dbReference type="Proteomes" id="UP000310636"/>
    </source>
</evidence>
<comment type="similarity">
    <text evidence="8">Belongs to the binding-protein-dependent transport system permease family.</text>
</comment>
<keyword evidence="7 8" id="KW-0472">Membrane</keyword>
<evidence type="ECO:0000256" key="1">
    <source>
        <dbReference type="ARBA" id="ARBA00004429"/>
    </source>
</evidence>
<dbReference type="InterPro" id="IPR000515">
    <property type="entry name" value="MetI-like"/>
</dbReference>
<feature type="transmembrane region" description="Helical" evidence="8">
    <location>
        <begin position="250"/>
        <end position="273"/>
    </location>
</feature>
<keyword evidence="6 8" id="KW-1133">Transmembrane helix</keyword>
<dbReference type="PANTHER" id="PTHR43357">
    <property type="entry name" value="INNER MEMBRANE ABC TRANSPORTER PERMEASE PROTEIN YDCV"/>
    <property type="match status" value="1"/>
</dbReference>
<dbReference type="CDD" id="cd06261">
    <property type="entry name" value="TM_PBP2"/>
    <property type="match status" value="2"/>
</dbReference>
<dbReference type="AlphaFoldDB" id="A0A4S4C012"/>
<dbReference type="GO" id="GO:0055085">
    <property type="term" value="P:transmembrane transport"/>
    <property type="evidence" value="ECO:0007669"/>
    <property type="project" value="InterPro"/>
</dbReference>
<dbReference type="OrthoDB" id="725at2"/>
<evidence type="ECO:0000256" key="4">
    <source>
        <dbReference type="ARBA" id="ARBA00022519"/>
    </source>
</evidence>
<accession>A0A4S4C012</accession>
<feature type="transmembrane region" description="Helical" evidence="8">
    <location>
        <begin position="394"/>
        <end position="414"/>
    </location>
</feature>
<keyword evidence="3" id="KW-1003">Cell membrane</keyword>
<sequence length="568" mass="61214">MQRLFAYGNRTGWLVLAVLVLLILLPLAAVIVQVLLPGVFFGNWELGDLSLLLEIFRRPLWYQSLKNTLTLGIGTTVFATVLGGALATVRAQWKFPAAKLLDVTVWLLIITPSFILAQGWVMFAASNGLARQWFGWDWMHSVVFTPAGLIAIMSLSKFPFAYLAVFTALEWKVDRLGEAARLNGGGPWTTWRTIQLPLLLPAYCSGAMLVFMDTVGDFGLPASIAAVFRFPTLPYSIYSALYTSPIRFDMAGVLSFYLVLLIALAMSVQFYVLRKSRFDFLNARATRTEPMPLRSGWSKWAIAAASALLVAMAAGIPFGSNLMTSITRSNGASGATLTGEHYRKLFENGGRLAGGLAHSLEIAAGAALVGLTVGFFVSYVLTYSRFALRQTVDVISLISLAVPGVVLGIGYIFIWNQAWLEKIGLLLYGKPAILILASVAGAIPVITRVLTGAMAKVPAGLLSAAQMQGAGFGRRLATIIVPLLRGALVSAAMAAFGASVFDLATTSILFPPNFMTLPVVINKAFEDLKFGYAAAATLTGGGIVIAAIMLIEWALRPKKSNRARSNRI</sequence>
<keyword evidence="5 8" id="KW-0812">Transmembrane</keyword>
<feature type="transmembrane region" description="Helical" evidence="8">
    <location>
        <begin position="143"/>
        <end position="165"/>
    </location>
</feature>
<feature type="transmembrane region" description="Helical" evidence="8">
    <location>
        <begin position="300"/>
        <end position="319"/>
    </location>
</feature>
<proteinExistence type="inferred from homology"/>
<feature type="transmembrane region" description="Helical" evidence="8">
    <location>
        <begin position="101"/>
        <end position="123"/>
    </location>
</feature>
<evidence type="ECO:0000259" key="9">
    <source>
        <dbReference type="PROSITE" id="PS50928"/>
    </source>
</evidence>
<feature type="transmembrane region" description="Helical" evidence="8">
    <location>
        <begin position="530"/>
        <end position="555"/>
    </location>
</feature>
<dbReference type="PANTHER" id="PTHR43357:SF3">
    <property type="entry name" value="FE(3+)-TRANSPORT SYSTEM PERMEASE PROTEIN FBPB 2"/>
    <property type="match status" value="1"/>
</dbReference>
<dbReference type="Gene3D" id="1.10.3720.10">
    <property type="entry name" value="MetI-like"/>
    <property type="match status" value="2"/>
</dbReference>
<feature type="transmembrane region" description="Helical" evidence="8">
    <location>
        <begin position="69"/>
        <end position="89"/>
    </location>
</feature>
<evidence type="ECO:0000256" key="2">
    <source>
        <dbReference type="ARBA" id="ARBA00022448"/>
    </source>
</evidence>
<reference evidence="10 11" key="1">
    <citation type="submission" date="2019-04" db="EMBL/GenBank/DDBJ databases">
        <title>Cohnella sp. nov. isolated from preserved vegetables.</title>
        <authorList>
            <person name="Lin S.-Y."/>
            <person name="Hung M.-H."/>
            <person name="Young C.-C."/>
        </authorList>
    </citation>
    <scope>NUCLEOTIDE SEQUENCE [LARGE SCALE GENOMIC DNA]</scope>
    <source>
        <strain evidence="10 11">CC-MHH1044</strain>
    </source>
</reference>
<feature type="domain" description="ABC transmembrane type-1" evidence="9">
    <location>
        <begin position="65"/>
        <end position="269"/>
    </location>
</feature>
<dbReference type="GO" id="GO:0005886">
    <property type="term" value="C:plasma membrane"/>
    <property type="evidence" value="ECO:0007669"/>
    <property type="project" value="UniProtKB-SubCell"/>
</dbReference>
<evidence type="ECO:0000313" key="10">
    <source>
        <dbReference type="EMBL" id="THF78820.1"/>
    </source>
</evidence>